<keyword evidence="2" id="KW-0378">Hydrolase</keyword>
<dbReference type="Proteomes" id="UP000190037">
    <property type="component" value="Unassembled WGS sequence"/>
</dbReference>
<comment type="similarity">
    <text evidence="1">Belongs to the C/M/P thioester hydrolase family.</text>
</comment>
<dbReference type="GO" id="GO:0006637">
    <property type="term" value="P:acyl-CoA metabolic process"/>
    <property type="evidence" value="ECO:0007669"/>
    <property type="project" value="InterPro"/>
</dbReference>
<dbReference type="PANTHER" id="PTHR11066:SF34">
    <property type="entry name" value="ACYL-COENZYME A THIOESTERASE 8"/>
    <property type="match status" value="1"/>
</dbReference>
<feature type="region of interest" description="Disordered" evidence="3">
    <location>
        <begin position="1"/>
        <end position="39"/>
    </location>
</feature>
<accession>A0A1T3P6A1</accession>
<reference evidence="6 7" key="1">
    <citation type="submission" date="2017-03" db="EMBL/GenBank/DDBJ databases">
        <title>Draft genome sequence of Streptomyces scabrisporus NF3, endophyte isolated from Amphipterygium adstringens.</title>
        <authorList>
            <person name="Vazquez M."/>
            <person name="Ceapa C.D."/>
            <person name="Rodriguez Luna D."/>
            <person name="Sanchez Esquivel S."/>
        </authorList>
    </citation>
    <scope>NUCLEOTIDE SEQUENCE [LARGE SCALE GENOMIC DNA]</scope>
    <source>
        <strain evidence="6 7">NF3</strain>
    </source>
</reference>
<dbReference type="InterPro" id="IPR029069">
    <property type="entry name" value="HotDog_dom_sf"/>
</dbReference>
<dbReference type="GO" id="GO:0047617">
    <property type="term" value="F:fatty acyl-CoA hydrolase activity"/>
    <property type="evidence" value="ECO:0007669"/>
    <property type="project" value="InterPro"/>
</dbReference>
<dbReference type="InterPro" id="IPR003703">
    <property type="entry name" value="Acyl_CoA_thio"/>
</dbReference>
<dbReference type="SUPFAM" id="SSF54637">
    <property type="entry name" value="Thioesterase/thiol ester dehydrase-isomerase"/>
    <property type="match status" value="2"/>
</dbReference>
<dbReference type="GO" id="GO:0009062">
    <property type="term" value="P:fatty acid catabolic process"/>
    <property type="evidence" value="ECO:0007669"/>
    <property type="project" value="TreeGrafter"/>
</dbReference>
<dbReference type="InterPro" id="IPR049450">
    <property type="entry name" value="ACOT8-like_C"/>
</dbReference>
<keyword evidence="7" id="KW-1185">Reference proteome</keyword>
<feature type="domain" description="Acyl-CoA thioesterase-like C-terminal" evidence="5">
    <location>
        <begin position="173"/>
        <end position="312"/>
    </location>
</feature>
<dbReference type="Gene3D" id="2.40.160.210">
    <property type="entry name" value="Acyl-CoA thioesterase, double hotdog domain"/>
    <property type="match status" value="1"/>
</dbReference>
<dbReference type="InterPro" id="IPR049449">
    <property type="entry name" value="TesB_ACOT8-like_N"/>
</dbReference>
<gene>
    <name evidence="6" type="ORF">B4N89_29315</name>
</gene>
<dbReference type="PANTHER" id="PTHR11066">
    <property type="entry name" value="ACYL-COA THIOESTERASE"/>
    <property type="match status" value="1"/>
</dbReference>
<feature type="domain" description="Acyl-CoA thioesterase-like N-terminal HotDog" evidence="4">
    <location>
        <begin position="61"/>
        <end position="138"/>
    </location>
</feature>
<dbReference type="InterPro" id="IPR042171">
    <property type="entry name" value="Acyl-CoA_hotdog"/>
</dbReference>
<comment type="caution">
    <text evidence="6">The sequence shown here is derived from an EMBL/GenBank/DDBJ whole genome shotgun (WGS) entry which is preliminary data.</text>
</comment>
<dbReference type="STRING" id="159449.B4N89_29315"/>
<evidence type="ECO:0000259" key="5">
    <source>
        <dbReference type="Pfam" id="PF20789"/>
    </source>
</evidence>
<evidence type="ECO:0008006" key="8">
    <source>
        <dbReference type="Google" id="ProtNLM"/>
    </source>
</evidence>
<evidence type="ECO:0000256" key="3">
    <source>
        <dbReference type="SAM" id="MobiDB-lite"/>
    </source>
</evidence>
<dbReference type="CDD" id="cd03445">
    <property type="entry name" value="Thioesterase_II_repeat2"/>
    <property type="match status" value="1"/>
</dbReference>
<dbReference type="Pfam" id="PF20789">
    <property type="entry name" value="4HBT_3C"/>
    <property type="match status" value="1"/>
</dbReference>
<evidence type="ECO:0000256" key="2">
    <source>
        <dbReference type="ARBA" id="ARBA00022801"/>
    </source>
</evidence>
<sequence>MSSAVDRFVAEVEPTRLRPEEVERSGPGAIEVEPSTLNPEKLEPSGLKFDLFEGKSPDPDAFRVFGGWLVAQALAAAGATVDADRVPHSLHASFLRPADATLPLTYRVTRTLQGRTLSHRRVDVLQGDRIVVHLVASFRVTRPESPFDHAPSAPAAPAPDTLATLGQLLDTLRGPLRRPGLVRYNPIDMRFVDPPTWADETFTARPPHNALWCRTDGELPDDPLLHACAVAYATDLTFLDTLVLPHADTLAGRWMPRASLDHTIRFHRPFRADRWWLFDQEGTTLHGTHGTVHGRLFDAAGRLFATVGQEALFGEPVDHR</sequence>
<organism evidence="6 7">
    <name type="scientific">Embleya scabrispora</name>
    <dbReference type="NCBI Taxonomy" id="159449"/>
    <lineage>
        <taxon>Bacteria</taxon>
        <taxon>Bacillati</taxon>
        <taxon>Actinomycetota</taxon>
        <taxon>Actinomycetes</taxon>
        <taxon>Kitasatosporales</taxon>
        <taxon>Streptomycetaceae</taxon>
        <taxon>Embleya</taxon>
    </lineage>
</organism>
<name>A0A1T3P6A1_9ACTN</name>
<dbReference type="AlphaFoldDB" id="A0A1T3P6A1"/>
<protein>
    <recommendedName>
        <fullName evidence="8">Acyl-CoA thioesterase II</fullName>
    </recommendedName>
</protein>
<proteinExistence type="inferred from homology"/>
<dbReference type="CDD" id="cd03444">
    <property type="entry name" value="Thioesterase_II_repeat1"/>
    <property type="match status" value="1"/>
</dbReference>
<dbReference type="EMBL" id="MWQN01000001">
    <property type="protein sequence ID" value="OPC84481.1"/>
    <property type="molecule type" value="Genomic_DNA"/>
</dbReference>
<evidence type="ECO:0000313" key="6">
    <source>
        <dbReference type="EMBL" id="OPC84481.1"/>
    </source>
</evidence>
<feature type="compositionally biased region" description="Basic and acidic residues" evidence="3">
    <location>
        <begin position="8"/>
        <end position="24"/>
    </location>
</feature>
<evidence type="ECO:0000313" key="7">
    <source>
        <dbReference type="Proteomes" id="UP000190037"/>
    </source>
</evidence>
<evidence type="ECO:0000256" key="1">
    <source>
        <dbReference type="ARBA" id="ARBA00006538"/>
    </source>
</evidence>
<evidence type="ECO:0000259" key="4">
    <source>
        <dbReference type="Pfam" id="PF13622"/>
    </source>
</evidence>
<dbReference type="Pfam" id="PF13622">
    <property type="entry name" value="4HBT_3"/>
    <property type="match status" value="1"/>
</dbReference>